<dbReference type="EMBL" id="CP002086">
    <property type="protein sequence ID" value="ADJ27564.1"/>
    <property type="molecule type" value="Genomic_DNA"/>
</dbReference>
<dbReference type="PANTHER" id="PTHR42801:SF4">
    <property type="entry name" value="AHPC_TSA FAMILY PROTEIN"/>
    <property type="match status" value="1"/>
</dbReference>
<comment type="subunit">
    <text evidence="2">Monomer.</text>
</comment>
<dbReference type="EC" id="1.11.1.24" evidence="3"/>
<reference evidence="15 16" key="1">
    <citation type="submission" date="2010-06" db="EMBL/GenBank/DDBJ databases">
        <title>Complete sequence of chromosome of Nitrosococcus watsoni C-113.</title>
        <authorList>
            <consortium name="US DOE Joint Genome Institute"/>
            <person name="Lucas S."/>
            <person name="Copeland A."/>
            <person name="Lapidus A."/>
            <person name="Cheng J.-F."/>
            <person name="Bruce D."/>
            <person name="Goodwin L."/>
            <person name="Pitluck S."/>
            <person name="Malfatti S.A."/>
            <person name="Chain P.S.G."/>
            <person name="Land M."/>
            <person name="Hauser L."/>
            <person name="Kyrpides N."/>
            <person name="Ivanova N."/>
            <person name="Cambell M.A."/>
            <person name="Heidelberg J.F."/>
            <person name="Klotz M.G."/>
            <person name="Woyke T."/>
        </authorList>
    </citation>
    <scope>NUCLEOTIDE SEQUENCE [LARGE SCALE GENOMIC DNA]</scope>
    <source>
        <strain evidence="15 16">C-113</strain>
    </source>
</reference>
<evidence type="ECO:0000256" key="1">
    <source>
        <dbReference type="ARBA" id="ARBA00003330"/>
    </source>
</evidence>
<dbReference type="PANTHER" id="PTHR42801">
    <property type="entry name" value="THIOREDOXIN-DEPENDENT PEROXIDE REDUCTASE"/>
    <property type="match status" value="1"/>
</dbReference>
<dbReference type="PROSITE" id="PS51352">
    <property type="entry name" value="THIOREDOXIN_2"/>
    <property type="match status" value="1"/>
</dbReference>
<protein>
    <recommendedName>
        <fullName evidence="3">thioredoxin-dependent peroxiredoxin</fullName>
        <ecNumber evidence="3">1.11.1.24</ecNumber>
    </recommendedName>
    <alternativeName>
        <fullName evidence="9">Thioredoxin peroxidase</fullName>
    </alternativeName>
    <alternativeName>
        <fullName evidence="11">Thioredoxin-dependent peroxiredoxin Bcp</fullName>
    </alternativeName>
</protein>
<dbReference type="GO" id="GO:0005737">
    <property type="term" value="C:cytoplasm"/>
    <property type="evidence" value="ECO:0007669"/>
    <property type="project" value="TreeGrafter"/>
</dbReference>
<gene>
    <name evidence="15" type="ordered locus">Nwat_0608</name>
</gene>
<evidence type="ECO:0000256" key="11">
    <source>
        <dbReference type="ARBA" id="ARBA00042639"/>
    </source>
</evidence>
<evidence type="ECO:0000256" key="8">
    <source>
        <dbReference type="ARBA" id="ARBA00023284"/>
    </source>
</evidence>
<evidence type="ECO:0000256" key="4">
    <source>
        <dbReference type="ARBA" id="ARBA00022559"/>
    </source>
</evidence>
<keyword evidence="5" id="KW-0049">Antioxidant</keyword>
<keyword evidence="8" id="KW-0676">Redox-active center</keyword>
<dbReference type="InterPro" id="IPR000866">
    <property type="entry name" value="AhpC/TSA"/>
</dbReference>
<dbReference type="Gene3D" id="3.40.30.10">
    <property type="entry name" value="Glutaredoxin"/>
    <property type="match status" value="1"/>
</dbReference>
<evidence type="ECO:0000256" key="13">
    <source>
        <dbReference type="PIRSR" id="PIRSR000239-1"/>
    </source>
</evidence>
<dbReference type="STRING" id="105559.Nwat_0608"/>
<dbReference type="InterPro" id="IPR024706">
    <property type="entry name" value="Peroxiredoxin_AhpC-typ"/>
</dbReference>
<name>D8KB30_NITWC</name>
<evidence type="ECO:0000256" key="12">
    <source>
        <dbReference type="ARBA" id="ARBA00049091"/>
    </source>
</evidence>
<dbReference type="InterPro" id="IPR036249">
    <property type="entry name" value="Thioredoxin-like_sf"/>
</dbReference>
<dbReference type="FunFam" id="3.40.30.10:FF:000007">
    <property type="entry name" value="Thioredoxin-dependent thiol peroxidase"/>
    <property type="match status" value="1"/>
</dbReference>
<dbReference type="AlphaFoldDB" id="D8KB30"/>
<evidence type="ECO:0000256" key="3">
    <source>
        <dbReference type="ARBA" id="ARBA00013017"/>
    </source>
</evidence>
<dbReference type="PIRSF" id="PIRSF000239">
    <property type="entry name" value="AHPC"/>
    <property type="match status" value="1"/>
</dbReference>
<evidence type="ECO:0000256" key="10">
    <source>
        <dbReference type="ARBA" id="ARBA00038489"/>
    </source>
</evidence>
<dbReference type="GO" id="GO:0034599">
    <property type="term" value="P:cellular response to oxidative stress"/>
    <property type="evidence" value="ECO:0007669"/>
    <property type="project" value="TreeGrafter"/>
</dbReference>
<organism evidence="15 16">
    <name type="scientific">Nitrosococcus watsoni (strain C-113)</name>
    <dbReference type="NCBI Taxonomy" id="105559"/>
    <lineage>
        <taxon>Bacteria</taxon>
        <taxon>Pseudomonadati</taxon>
        <taxon>Pseudomonadota</taxon>
        <taxon>Gammaproteobacteria</taxon>
        <taxon>Chromatiales</taxon>
        <taxon>Chromatiaceae</taxon>
        <taxon>Nitrosococcus</taxon>
    </lineage>
</organism>
<evidence type="ECO:0000256" key="2">
    <source>
        <dbReference type="ARBA" id="ARBA00011245"/>
    </source>
</evidence>
<feature type="domain" description="Thioredoxin" evidence="14">
    <location>
        <begin position="4"/>
        <end position="155"/>
    </location>
</feature>
<sequence>MSEVTIGKAVPDFELPATSGQTIKLSQLQGQNVVLYFYPKDDTPGCTQEGQDFRDLHSAFKRLNAVILGISRDTLTSHEAFKAQQHFPFELLSDKDEKVCRLFDVIKPKKMFGKDVKGIERSTFLIDQEGILRKEWRKVKVEDHAAEVLATVKTL</sequence>
<comment type="catalytic activity">
    <reaction evidence="12">
        <text>a hydroperoxide + [thioredoxin]-dithiol = an alcohol + [thioredoxin]-disulfide + H2O</text>
        <dbReference type="Rhea" id="RHEA:62620"/>
        <dbReference type="Rhea" id="RHEA-COMP:10698"/>
        <dbReference type="Rhea" id="RHEA-COMP:10700"/>
        <dbReference type="ChEBI" id="CHEBI:15377"/>
        <dbReference type="ChEBI" id="CHEBI:29950"/>
        <dbReference type="ChEBI" id="CHEBI:30879"/>
        <dbReference type="ChEBI" id="CHEBI:35924"/>
        <dbReference type="ChEBI" id="CHEBI:50058"/>
        <dbReference type="EC" id="1.11.1.24"/>
    </reaction>
</comment>
<comment type="function">
    <text evidence="1">Thiol-specific peroxidase that catalyzes the reduction of hydrogen peroxide and organic hydroperoxides to water and alcohols, respectively. Plays a role in cell protection against oxidative stress by detoxifying peroxides and as sensor of hydrogen peroxide-mediated signaling events.</text>
</comment>
<dbReference type="RefSeq" id="WP_013219670.1">
    <property type="nucleotide sequence ID" value="NC_014315.1"/>
</dbReference>
<dbReference type="Proteomes" id="UP000000393">
    <property type="component" value="Chromosome"/>
</dbReference>
<evidence type="ECO:0000313" key="16">
    <source>
        <dbReference type="Proteomes" id="UP000000393"/>
    </source>
</evidence>
<dbReference type="InterPro" id="IPR013766">
    <property type="entry name" value="Thioredoxin_domain"/>
</dbReference>
<evidence type="ECO:0000259" key="14">
    <source>
        <dbReference type="PROSITE" id="PS51352"/>
    </source>
</evidence>
<evidence type="ECO:0000313" key="15">
    <source>
        <dbReference type="EMBL" id="ADJ27564.1"/>
    </source>
</evidence>
<dbReference type="HOGENOM" id="CLU_042529_14_1_6"/>
<proteinExistence type="inferred from homology"/>
<evidence type="ECO:0000256" key="6">
    <source>
        <dbReference type="ARBA" id="ARBA00023002"/>
    </source>
</evidence>
<dbReference type="Pfam" id="PF00578">
    <property type="entry name" value="AhpC-TSA"/>
    <property type="match status" value="1"/>
</dbReference>
<evidence type="ECO:0000256" key="5">
    <source>
        <dbReference type="ARBA" id="ARBA00022862"/>
    </source>
</evidence>
<dbReference type="GO" id="GO:0045454">
    <property type="term" value="P:cell redox homeostasis"/>
    <property type="evidence" value="ECO:0007669"/>
    <property type="project" value="TreeGrafter"/>
</dbReference>
<dbReference type="KEGG" id="nwa:Nwat_0608"/>
<dbReference type="InterPro" id="IPR050924">
    <property type="entry name" value="Peroxiredoxin_BCP/PrxQ"/>
</dbReference>
<evidence type="ECO:0000256" key="7">
    <source>
        <dbReference type="ARBA" id="ARBA00023157"/>
    </source>
</evidence>
<keyword evidence="7" id="KW-1015">Disulfide bond</keyword>
<dbReference type="OrthoDB" id="9812811at2"/>
<accession>D8KB30</accession>
<feature type="active site" description="Cysteine sulfenic acid (-SOH) intermediate; for peroxidase activity" evidence="13">
    <location>
        <position position="46"/>
    </location>
</feature>
<dbReference type="SUPFAM" id="SSF52833">
    <property type="entry name" value="Thioredoxin-like"/>
    <property type="match status" value="1"/>
</dbReference>
<keyword evidence="6" id="KW-0560">Oxidoreductase</keyword>
<evidence type="ECO:0000256" key="9">
    <source>
        <dbReference type="ARBA" id="ARBA00032824"/>
    </source>
</evidence>
<keyword evidence="4" id="KW-0575">Peroxidase</keyword>
<comment type="similarity">
    <text evidence="10">Belongs to the peroxiredoxin family. BCP/PrxQ subfamily.</text>
</comment>
<dbReference type="CDD" id="cd03017">
    <property type="entry name" value="PRX_BCP"/>
    <property type="match status" value="1"/>
</dbReference>
<dbReference type="GO" id="GO:0008379">
    <property type="term" value="F:thioredoxin peroxidase activity"/>
    <property type="evidence" value="ECO:0007669"/>
    <property type="project" value="TreeGrafter"/>
</dbReference>
<dbReference type="eggNOG" id="COG1225">
    <property type="taxonomic scope" value="Bacteria"/>
</dbReference>
<keyword evidence="16" id="KW-1185">Reference proteome</keyword>